<sequence length="345" mass="38591">MNELQRQAVMDLDEKLKKLIKFDSDRIYSRPEWGSVLSFESYRGDFERSFGLARIFIDLPFYLLPDQELNQIGNVIQQASSHFEQIDDFDSSTANNPQQTVRTLGEQVKKHADTITVQMAQWISYLAYQKGDVSRNIKNLEEAIETGEGIIKAAKGRIETQEGLMKKIIQQAQDFAGDKGVTIFTEQFNNAANENAAEAKTWLKITAGIFAVTISMIVIFMYQLIGVSAWYEWASRATLIAVLISGGIWCGSIYRILRHQQTINLQKANGLKSFLLFRDAADNDEATRNAVLLETTKSIFSTSSSGFVNEGSNQSGSEIKVIESTRLASNVTSVGRNTKTLTPVE</sequence>
<evidence type="ECO:0000313" key="2">
    <source>
        <dbReference type="EMBL" id="UYM16319.1"/>
    </source>
</evidence>
<feature type="transmembrane region" description="Helical" evidence="1">
    <location>
        <begin position="237"/>
        <end position="257"/>
    </location>
</feature>
<feature type="transmembrane region" description="Helical" evidence="1">
    <location>
        <begin position="209"/>
        <end position="231"/>
    </location>
</feature>
<proteinExistence type="predicted"/>
<protein>
    <submittedName>
        <fullName evidence="2">Uncharacterized protein</fullName>
    </submittedName>
</protein>
<keyword evidence="1" id="KW-1133">Transmembrane helix</keyword>
<keyword evidence="1" id="KW-0812">Transmembrane</keyword>
<dbReference type="Proteomes" id="UP001163255">
    <property type="component" value="Chromosome"/>
</dbReference>
<dbReference type="EMBL" id="CP103300">
    <property type="protein sequence ID" value="UYM16319.1"/>
    <property type="molecule type" value="Genomic_DNA"/>
</dbReference>
<dbReference type="RefSeq" id="WP_262598618.1">
    <property type="nucleotide sequence ID" value="NZ_CP103300.1"/>
</dbReference>
<evidence type="ECO:0000256" key="1">
    <source>
        <dbReference type="SAM" id="Phobius"/>
    </source>
</evidence>
<gene>
    <name evidence="2" type="ORF">NX720_26585</name>
</gene>
<evidence type="ECO:0000313" key="3">
    <source>
        <dbReference type="Proteomes" id="UP001163255"/>
    </source>
</evidence>
<keyword evidence="1" id="KW-0472">Membrane</keyword>
<keyword evidence="3" id="KW-1185">Reference proteome</keyword>
<organism evidence="2 3">
    <name type="scientific">Endozoicomonas euniceicola</name>
    <dbReference type="NCBI Taxonomy" id="1234143"/>
    <lineage>
        <taxon>Bacteria</taxon>
        <taxon>Pseudomonadati</taxon>
        <taxon>Pseudomonadota</taxon>
        <taxon>Gammaproteobacteria</taxon>
        <taxon>Oceanospirillales</taxon>
        <taxon>Endozoicomonadaceae</taxon>
        <taxon>Endozoicomonas</taxon>
    </lineage>
</organism>
<reference evidence="2" key="1">
    <citation type="submission" date="2022-10" db="EMBL/GenBank/DDBJ databases">
        <title>Completed Genome Sequence of two octocoral isolated bacterium, Endozoicomonas euniceicola EF212T and Endozoicomonas gorgoniicola PS125T.</title>
        <authorList>
            <person name="Chiou Y.-J."/>
            <person name="Chen Y.-H."/>
        </authorList>
    </citation>
    <scope>NUCLEOTIDE SEQUENCE</scope>
    <source>
        <strain evidence="2">EF212</strain>
    </source>
</reference>
<name>A0ABY6GU85_9GAMM</name>
<accession>A0ABY6GU85</accession>